<dbReference type="CDD" id="cd22933">
    <property type="entry name" value="HFD_HFI1"/>
    <property type="match status" value="1"/>
</dbReference>
<dbReference type="STRING" id="1590841.A0A2R6R5F9"/>
<dbReference type="EMBL" id="NKQK01000009">
    <property type="protein sequence ID" value="PSS21237.1"/>
    <property type="molecule type" value="Genomic_DNA"/>
</dbReference>
<dbReference type="PANTHER" id="PTHR21277">
    <property type="entry name" value="TRANSCRIPTIONAL ADAPTER 1"/>
    <property type="match status" value="1"/>
</dbReference>
<reference evidence="3" key="2">
    <citation type="journal article" date="2018" name="BMC Genomics">
        <title>A manually annotated Actinidia chinensis var. chinensis (kiwifruit) genome highlights the challenges associated with draft genomes and gene prediction in plants.</title>
        <authorList>
            <person name="Pilkington S.M."/>
            <person name="Crowhurst R."/>
            <person name="Hilario E."/>
            <person name="Nardozza S."/>
            <person name="Fraser L."/>
            <person name="Peng Y."/>
            <person name="Gunaseelan K."/>
            <person name="Simpson R."/>
            <person name="Tahir J."/>
            <person name="Deroles S.C."/>
            <person name="Templeton K."/>
            <person name="Luo Z."/>
            <person name="Davy M."/>
            <person name="Cheng C."/>
            <person name="McNeilage M."/>
            <person name="Scaglione D."/>
            <person name="Liu Y."/>
            <person name="Zhang Q."/>
            <person name="Datson P."/>
            <person name="De Silva N."/>
            <person name="Gardiner S.E."/>
            <person name="Bassett H."/>
            <person name="Chagne D."/>
            <person name="McCallum J."/>
            <person name="Dzierzon H."/>
            <person name="Deng C."/>
            <person name="Wang Y.Y."/>
            <person name="Barron L."/>
            <person name="Manako K."/>
            <person name="Bowen J."/>
            <person name="Foster T.M."/>
            <person name="Erridge Z.A."/>
            <person name="Tiffin H."/>
            <person name="Waite C.N."/>
            <person name="Davies K.M."/>
            <person name="Grierson E.P."/>
            <person name="Laing W.A."/>
            <person name="Kirk R."/>
            <person name="Chen X."/>
            <person name="Wood M."/>
            <person name="Montefiori M."/>
            <person name="Brummell D.A."/>
            <person name="Schwinn K.E."/>
            <person name="Catanach A."/>
            <person name="Fullerton C."/>
            <person name="Li D."/>
            <person name="Meiyalaghan S."/>
            <person name="Nieuwenhuizen N."/>
            <person name="Read N."/>
            <person name="Prakash R."/>
            <person name="Hunter D."/>
            <person name="Zhang H."/>
            <person name="McKenzie M."/>
            <person name="Knabel M."/>
            <person name="Harris A."/>
            <person name="Allan A.C."/>
            <person name="Gleave A."/>
            <person name="Chen A."/>
            <person name="Janssen B.J."/>
            <person name="Plunkett B."/>
            <person name="Ampomah-Dwamena C."/>
            <person name="Voogd C."/>
            <person name="Leif D."/>
            <person name="Lafferty D."/>
            <person name="Souleyre E.J.F."/>
            <person name="Varkonyi-Gasic E."/>
            <person name="Gambi F."/>
            <person name="Hanley J."/>
            <person name="Yao J.L."/>
            <person name="Cheung J."/>
            <person name="David K.M."/>
            <person name="Warren B."/>
            <person name="Marsh K."/>
            <person name="Snowden K.C."/>
            <person name="Lin-Wang K."/>
            <person name="Brian L."/>
            <person name="Martinez-Sanchez M."/>
            <person name="Wang M."/>
            <person name="Ileperuma N."/>
            <person name="Macnee N."/>
            <person name="Campin R."/>
            <person name="McAtee P."/>
            <person name="Drummond R.S.M."/>
            <person name="Espley R.V."/>
            <person name="Ireland H.S."/>
            <person name="Wu R."/>
            <person name="Atkinson R.G."/>
            <person name="Karunairetnam S."/>
            <person name="Bulley S."/>
            <person name="Chunkath S."/>
            <person name="Hanley Z."/>
            <person name="Storey R."/>
            <person name="Thrimawithana A.H."/>
            <person name="Thomson S."/>
            <person name="David C."/>
            <person name="Testolin R."/>
            <person name="Huang H."/>
            <person name="Hellens R.P."/>
            <person name="Schaffer R.J."/>
        </authorList>
    </citation>
    <scope>NUCLEOTIDE SEQUENCE [LARGE SCALE GENOMIC DNA]</scope>
    <source>
        <strain evidence="3">cv. Red5</strain>
    </source>
</reference>
<feature type="compositionally biased region" description="Basic and acidic residues" evidence="1">
    <location>
        <begin position="135"/>
        <end position="145"/>
    </location>
</feature>
<name>A0A2R6R5F9_ACTCC</name>
<dbReference type="InParanoid" id="A0A2R6R5F9"/>
<protein>
    <submittedName>
        <fullName evidence="2">Enhancer of mRNA-decapping protein</fullName>
    </submittedName>
</protein>
<evidence type="ECO:0000313" key="3">
    <source>
        <dbReference type="Proteomes" id="UP000241394"/>
    </source>
</evidence>
<dbReference type="GO" id="GO:0000124">
    <property type="term" value="C:SAGA complex"/>
    <property type="evidence" value="ECO:0007669"/>
    <property type="project" value="TreeGrafter"/>
</dbReference>
<dbReference type="Pfam" id="PF12767">
    <property type="entry name" value="SAGA-Tad1"/>
    <property type="match status" value="1"/>
</dbReference>
<dbReference type="Proteomes" id="UP000241394">
    <property type="component" value="Chromosome LG9"/>
</dbReference>
<dbReference type="Gramene" id="PSS21237">
    <property type="protein sequence ID" value="PSS21237"/>
    <property type="gene ID" value="CEY00_Acc10281"/>
</dbReference>
<comment type="caution">
    <text evidence="2">The sequence shown here is derived from an EMBL/GenBank/DDBJ whole genome shotgun (WGS) entry which is preliminary data.</text>
</comment>
<dbReference type="GO" id="GO:0003713">
    <property type="term" value="F:transcription coactivator activity"/>
    <property type="evidence" value="ECO:0007669"/>
    <property type="project" value="TreeGrafter"/>
</dbReference>
<dbReference type="FunCoup" id="A0A2R6R5F9">
    <property type="interactions" value="1376"/>
</dbReference>
<feature type="region of interest" description="Disordered" evidence="1">
    <location>
        <begin position="122"/>
        <end position="159"/>
    </location>
</feature>
<proteinExistence type="predicted"/>
<reference evidence="2 3" key="1">
    <citation type="submission" date="2017-07" db="EMBL/GenBank/DDBJ databases">
        <title>An improved, manually edited Actinidia chinensis var. chinensis (kiwifruit) genome highlights the challenges associated with draft genomes and gene prediction in plants.</title>
        <authorList>
            <person name="Pilkington S."/>
            <person name="Crowhurst R."/>
            <person name="Hilario E."/>
            <person name="Nardozza S."/>
            <person name="Fraser L."/>
            <person name="Peng Y."/>
            <person name="Gunaseelan K."/>
            <person name="Simpson R."/>
            <person name="Tahir J."/>
            <person name="Deroles S."/>
            <person name="Templeton K."/>
            <person name="Luo Z."/>
            <person name="Davy M."/>
            <person name="Cheng C."/>
            <person name="Mcneilage M."/>
            <person name="Scaglione D."/>
            <person name="Liu Y."/>
            <person name="Zhang Q."/>
            <person name="Datson P."/>
            <person name="De Silva N."/>
            <person name="Gardiner S."/>
            <person name="Bassett H."/>
            <person name="Chagne D."/>
            <person name="Mccallum J."/>
            <person name="Dzierzon H."/>
            <person name="Deng C."/>
            <person name="Wang Y.-Y."/>
            <person name="Barron N."/>
            <person name="Manako K."/>
            <person name="Bowen J."/>
            <person name="Foster T."/>
            <person name="Erridge Z."/>
            <person name="Tiffin H."/>
            <person name="Waite C."/>
            <person name="Davies K."/>
            <person name="Grierson E."/>
            <person name="Laing W."/>
            <person name="Kirk R."/>
            <person name="Chen X."/>
            <person name="Wood M."/>
            <person name="Montefiori M."/>
            <person name="Brummell D."/>
            <person name="Schwinn K."/>
            <person name="Catanach A."/>
            <person name="Fullerton C."/>
            <person name="Li D."/>
            <person name="Meiyalaghan S."/>
            <person name="Nieuwenhuizen N."/>
            <person name="Read N."/>
            <person name="Prakash R."/>
            <person name="Hunter D."/>
            <person name="Zhang H."/>
            <person name="Mckenzie M."/>
            <person name="Knabel M."/>
            <person name="Harris A."/>
            <person name="Allan A."/>
            <person name="Chen A."/>
            <person name="Janssen B."/>
            <person name="Plunkett B."/>
            <person name="Dwamena C."/>
            <person name="Voogd C."/>
            <person name="Leif D."/>
            <person name="Lafferty D."/>
            <person name="Souleyre E."/>
            <person name="Varkonyi-Gasic E."/>
            <person name="Gambi F."/>
            <person name="Hanley J."/>
            <person name="Yao J.-L."/>
            <person name="Cheung J."/>
            <person name="David K."/>
            <person name="Warren B."/>
            <person name="Marsh K."/>
            <person name="Snowden K."/>
            <person name="Lin-Wang K."/>
            <person name="Brian L."/>
            <person name="Martinez-Sanchez M."/>
            <person name="Wang M."/>
            <person name="Ileperuma N."/>
            <person name="Macnee N."/>
            <person name="Campin R."/>
            <person name="Mcatee P."/>
            <person name="Drummond R."/>
            <person name="Espley R."/>
            <person name="Ireland H."/>
            <person name="Wu R."/>
            <person name="Atkinson R."/>
            <person name="Karunairetnam S."/>
            <person name="Bulley S."/>
            <person name="Chunkath S."/>
            <person name="Hanley Z."/>
            <person name="Storey R."/>
            <person name="Thrimawithana A."/>
            <person name="Thomson S."/>
            <person name="David C."/>
            <person name="Testolin R."/>
        </authorList>
    </citation>
    <scope>NUCLEOTIDE SEQUENCE [LARGE SCALE GENOMIC DNA]</scope>
    <source>
        <strain evidence="3">cv. Red5</strain>
        <tissue evidence="2">Young leaf</tissue>
    </source>
</reference>
<dbReference type="GO" id="GO:0006357">
    <property type="term" value="P:regulation of transcription by RNA polymerase II"/>
    <property type="evidence" value="ECO:0007669"/>
    <property type="project" value="TreeGrafter"/>
</dbReference>
<evidence type="ECO:0000313" key="2">
    <source>
        <dbReference type="EMBL" id="PSS21237.1"/>
    </source>
</evidence>
<sequence>MVGLVRDSEIKMPSGRHPSRFNTLELKAEIERKIGHEKSEKYFHLLNRYLNLKICKSEFDRHCIGTIGRENICLHNRLIQAILKNACVAKTPPSKESKTSSSLSVKVPNGYQRSSLQSLCRDVFPQSPRKGRTPSLRDRRFKDRPSPLGPHGKTHSVGCEDSVPRILEQQSATELLSLGSRPAPEVNSVEEGEEVEQANGTLDIYSRSPVRAPLGIFINGKETRKVLRNGSTTSSDIDSCLGSGVLPDTTSLKTRLEQKLETEGLQISMDCANLLNNGLDVYLKRLIRPCLELASSRSGNKHPSEVQNQVVFGLNGTRPVRYVKKPNRPVFASLLDFRVAMESNPGKLGEDWPVQLERICFAASDQE</sequence>
<accession>A0A2R6R5F9</accession>
<dbReference type="InterPro" id="IPR024738">
    <property type="entry name" value="Hfi1/Tada1"/>
</dbReference>
<dbReference type="OMA" id="NVCLHNH"/>
<dbReference type="AlphaFoldDB" id="A0A2R6R5F9"/>
<organism evidence="2 3">
    <name type="scientific">Actinidia chinensis var. chinensis</name>
    <name type="common">Chinese soft-hair kiwi</name>
    <dbReference type="NCBI Taxonomy" id="1590841"/>
    <lineage>
        <taxon>Eukaryota</taxon>
        <taxon>Viridiplantae</taxon>
        <taxon>Streptophyta</taxon>
        <taxon>Embryophyta</taxon>
        <taxon>Tracheophyta</taxon>
        <taxon>Spermatophyta</taxon>
        <taxon>Magnoliopsida</taxon>
        <taxon>eudicotyledons</taxon>
        <taxon>Gunneridae</taxon>
        <taxon>Pentapetalae</taxon>
        <taxon>asterids</taxon>
        <taxon>Ericales</taxon>
        <taxon>Actinidiaceae</taxon>
        <taxon>Actinidia</taxon>
    </lineage>
</organism>
<dbReference type="OrthoDB" id="10264870at2759"/>
<keyword evidence="3" id="KW-1185">Reference proteome</keyword>
<gene>
    <name evidence="2" type="ORF">CEY00_Acc10281</name>
</gene>
<dbReference type="PANTHER" id="PTHR21277:SF29">
    <property type="entry name" value="TRANSCRIPTIONAL REGULATOR OF RNA POLII, SAGA, SUBUNIT"/>
    <property type="match status" value="1"/>
</dbReference>
<evidence type="ECO:0000256" key="1">
    <source>
        <dbReference type="SAM" id="MobiDB-lite"/>
    </source>
</evidence>